<gene>
    <name evidence="15" type="ORF">DWX20_05845</name>
</gene>
<evidence type="ECO:0000313" key="15">
    <source>
        <dbReference type="EMBL" id="RGT56326.1"/>
    </source>
</evidence>
<keyword evidence="3" id="KW-0813">Transport</keyword>
<protein>
    <recommendedName>
        <fullName evidence="12">Ascorbate-specific PTS system EIIC component</fullName>
    </recommendedName>
    <alternativeName>
        <fullName evidence="13">Ascorbate-specific permease IIC component UlaA</fullName>
    </alternativeName>
</protein>
<feature type="transmembrane region" description="Helical" evidence="14">
    <location>
        <begin position="369"/>
        <end position="391"/>
    </location>
</feature>
<comment type="caution">
    <text evidence="15">The sequence shown here is derived from an EMBL/GenBank/DDBJ whole genome shotgun (WGS) entry which is preliminary data.</text>
</comment>
<sequence length="422" mass="44681">MSVLNFIIKEIFGQGAIFLALVAMVGLILQKKKPSEIVRGTLMTAIGFFVLNTGTGLITGKSIDGIIATFNTLMPGNAAAPASIDIGAEYGTQIGVVMLIGFAFNILVARFTKWKSVFLTGHMLYWFPFVFIAAGVDAGLTGGKLIGFAAVFTGLYMVIAPNLMRPLVKAVTGKDDFTIAHPTTTLSVIAGFVAGLVGDKSKSCEDLKLPESLGFLREVSITGSISIALVYLILYGIVSAQGLVPAEVFGYTGSFFTYLFTHSVYFGVGVTVMLQGVRMLIAEIVPAFKGIAEKLVPGAIPALDCPVLFGYGPNSLLIGFIVAVITSTATILLTRGMFPTVIIPLIFTCFFENGCAAIIANAKGGIRGTIIASALNGVIMVLLVGFGAYFFNKTIQPWMLVYGGQDFSLFGIIEGIIARLIP</sequence>
<keyword evidence="5" id="KW-0762">Sugar transport</keyword>
<dbReference type="Proteomes" id="UP000284731">
    <property type="component" value="Unassembled WGS sequence"/>
</dbReference>
<keyword evidence="9 14" id="KW-0472">Membrane</keyword>
<evidence type="ECO:0000256" key="12">
    <source>
        <dbReference type="ARBA" id="ARBA00039702"/>
    </source>
</evidence>
<evidence type="ECO:0000256" key="13">
    <source>
        <dbReference type="ARBA" id="ARBA00042859"/>
    </source>
</evidence>
<evidence type="ECO:0000256" key="4">
    <source>
        <dbReference type="ARBA" id="ARBA00022475"/>
    </source>
</evidence>
<reference evidence="15 16" key="1">
    <citation type="submission" date="2018-08" db="EMBL/GenBank/DDBJ databases">
        <title>A genome reference for cultivated species of the human gut microbiota.</title>
        <authorList>
            <person name="Zou Y."/>
            <person name="Xue W."/>
            <person name="Luo G."/>
        </authorList>
    </citation>
    <scope>NUCLEOTIDE SEQUENCE [LARGE SCALE GENOMIC DNA]</scope>
    <source>
        <strain evidence="15 16">AF18-46</strain>
    </source>
</reference>
<accession>A0A412PFA0</accession>
<evidence type="ECO:0000256" key="11">
    <source>
        <dbReference type="ARBA" id="ARBA00038218"/>
    </source>
</evidence>
<dbReference type="PANTHER" id="PTHR33843:SF4">
    <property type="entry name" value="ASCORBATE-SPECIFIC PTS SYSTEM EIIC COMPONENT"/>
    <property type="match status" value="1"/>
</dbReference>
<feature type="transmembrane region" description="Helical" evidence="14">
    <location>
        <begin position="255"/>
        <end position="274"/>
    </location>
</feature>
<dbReference type="AlphaFoldDB" id="A0A412PFA0"/>
<evidence type="ECO:0000256" key="5">
    <source>
        <dbReference type="ARBA" id="ARBA00022597"/>
    </source>
</evidence>
<evidence type="ECO:0000256" key="14">
    <source>
        <dbReference type="SAM" id="Phobius"/>
    </source>
</evidence>
<comment type="subunit">
    <text evidence="2">Homodimer.</text>
</comment>
<organism evidence="15 16">
    <name type="scientific">Solobacterium moorei</name>
    <dbReference type="NCBI Taxonomy" id="102148"/>
    <lineage>
        <taxon>Bacteria</taxon>
        <taxon>Bacillati</taxon>
        <taxon>Bacillota</taxon>
        <taxon>Erysipelotrichia</taxon>
        <taxon>Erysipelotrichales</taxon>
        <taxon>Erysipelotrichaceae</taxon>
        <taxon>Solobacterium</taxon>
    </lineage>
</organism>
<feature type="transmembrane region" description="Helical" evidence="14">
    <location>
        <begin position="41"/>
        <end position="70"/>
    </location>
</feature>
<evidence type="ECO:0000256" key="2">
    <source>
        <dbReference type="ARBA" id="ARBA00011738"/>
    </source>
</evidence>
<dbReference type="GO" id="GO:0009401">
    <property type="term" value="P:phosphoenolpyruvate-dependent sugar phosphotransferase system"/>
    <property type="evidence" value="ECO:0007669"/>
    <property type="project" value="UniProtKB-KW"/>
</dbReference>
<dbReference type="InterPro" id="IPR051562">
    <property type="entry name" value="Ascorbate-PTS_EIIC"/>
</dbReference>
<feature type="transmembrane region" description="Helical" evidence="14">
    <location>
        <begin position="316"/>
        <end position="335"/>
    </location>
</feature>
<comment type="subcellular location">
    <subcellularLocation>
        <location evidence="1">Cell membrane</location>
        <topology evidence="1">Multi-pass membrane protein</topology>
    </subcellularLocation>
</comment>
<feature type="transmembrane region" description="Helical" evidence="14">
    <location>
        <begin position="90"/>
        <end position="108"/>
    </location>
</feature>
<feature type="transmembrane region" description="Helical" evidence="14">
    <location>
        <begin position="179"/>
        <end position="198"/>
    </location>
</feature>
<feature type="transmembrane region" description="Helical" evidence="14">
    <location>
        <begin position="397"/>
        <end position="421"/>
    </location>
</feature>
<feature type="transmembrane region" description="Helical" evidence="14">
    <location>
        <begin position="219"/>
        <end position="243"/>
    </location>
</feature>
<keyword evidence="4" id="KW-1003">Cell membrane</keyword>
<evidence type="ECO:0000256" key="10">
    <source>
        <dbReference type="ARBA" id="ARBA00037387"/>
    </source>
</evidence>
<dbReference type="RefSeq" id="WP_006525233.1">
    <property type="nucleotide sequence ID" value="NZ_CABJCF010000002.1"/>
</dbReference>
<keyword evidence="6" id="KW-0598">Phosphotransferase system</keyword>
<feature type="transmembrane region" description="Helical" evidence="14">
    <location>
        <begin position="129"/>
        <end position="159"/>
    </location>
</feature>
<dbReference type="InterPro" id="IPR004703">
    <property type="entry name" value="PTS_sugar-sp_permease"/>
</dbReference>
<keyword evidence="7 14" id="KW-0812">Transmembrane</keyword>
<dbReference type="PANTHER" id="PTHR33843">
    <property type="entry name" value="ASCORBATE-SPECIFIC PTS SYSTEM EIIC COMPONENT"/>
    <property type="match status" value="1"/>
</dbReference>
<evidence type="ECO:0000256" key="1">
    <source>
        <dbReference type="ARBA" id="ARBA00004651"/>
    </source>
</evidence>
<keyword evidence="8 14" id="KW-1133">Transmembrane helix</keyword>
<dbReference type="NCBIfam" id="NF006920">
    <property type="entry name" value="PRK09410.1-2"/>
    <property type="match status" value="1"/>
</dbReference>
<evidence type="ECO:0000256" key="3">
    <source>
        <dbReference type="ARBA" id="ARBA00022448"/>
    </source>
</evidence>
<dbReference type="GO" id="GO:0005886">
    <property type="term" value="C:plasma membrane"/>
    <property type="evidence" value="ECO:0007669"/>
    <property type="project" value="UniProtKB-SubCell"/>
</dbReference>
<feature type="transmembrane region" description="Helical" evidence="14">
    <location>
        <begin position="6"/>
        <end position="29"/>
    </location>
</feature>
<comment type="function">
    <text evidence="10">The phosphoenolpyruvate-dependent sugar phosphotransferase system (sugar PTS), a major carbohydrate active transport system, catalyzes the phosphorylation of incoming sugar substrates concomitantly with their translocation across the cell membrane. The enzyme II UlaABC PTS system is involved in ascorbate transport.</text>
</comment>
<name>A0A412PFA0_9FIRM</name>
<evidence type="ECO:0000256" key="8">
    <source>
        <dbReference type="ARBA" id="ARBA00022989"/>
    </source>
</evidence>
<dbReference type="Pfam" id="PF03611">
    <property type="entry name" value="EIIC-GAT"/>
    <property type="match status" value="1"/>
</dbReference>
<evidence type="ECO:0000256" key="6">
    <source>
        <dbReference type="ARBA" id="ARBA00022683"/>
    </source>
</evidence>
<proteinExistence type="inferred from homology"/>
<evidence type="ECO:0000256" key="7">
    <source>
        <dbReference type="ARBA" id="ARBA00022692"/>
    </source>
</evidence>
<comment type="similarity">
    <text evidence="11">Belongs to the UlaA family.</text>
</comment>
<evidence type="ECO:0000256" key="9">
    <source>
        <dbReference type="ARBA" id="ARBA00023136"/>
    </source>
</evidence>
<feature type="transmembrane region" description="Helical" evidence="14">
    <location>
        <begin position="341"/>
        <end position="362"/>
    </location>
</feature>
<dbReference type="EMBL" id="QRWX01000002">
    <property type="protein sequence ID" value="RGT56326.1"/>
    <property type="molecule type" value="Genomic_DNA"/>
</dbReference>
<evidence type="ECO:0000313" key="16">
    <source>
        <dbReference type="Proteomes" id="UP000284731"/>
    </source>
</evidence>